<dbReference type="PANTHER" id="PTHR23274:SF51">
    <property type="entry name" value="OS03G0423850 PROTEIN"/>
    <property type="match status" value="1"/>
</dbReference>
<dbReference type="PANTHER" id="PTHR23274">
    <property type="entry name" value="DNA HELICASE-RELATED"/>
    <property type="match status" value="1"/>
</dbReference>
<reference evidence="3 4" key="1">
    <citation type="submission" date="2022-01" db="EMBL/GenBank/DDBJ databases">
        <title>A chromosomal length assembly of Cordylochernes scorpioides.</title>
        <authorList>
            <person name="Zeh D."/>
            <person name="Zeh J."/>
        </authorList>
    </citation>
    <scope>NUCLEOTIDE SEQUENCE [LARGE SCALE GENOMIC DNA]</scope>
    <source>
        <strain evidence="3">IN4F17</strain>
        <tissue evidence="3">Whole Body</tissue>
    </source>
</reference>
<name>A0ABY6JYB3_9ARAC</name>
<organism evidence="3 4">
    <name type="scientific">Cordylochernes scorpioides</name>
    <dbReference type="NCBI Taxonomy" id="51811"/>
    <lineage>
        <taxon>Eukaryota</taxon>
        <taxon>Metazoa</taxon>
        <taxon>Ecdysozoa</taxon>
        <taxon>Arthropoda</taxon>
        <taxon>Chelicerata</taxon>
        <taxon>Arachnida</taxon>
        <taxon>Pseudoscorpiones</taxon>
        <taxon>Cheliferoidea</taxon>
        <taxon>Chernetidae</taxon>
        <taxon>Cordylochernes</taxon>
    </lineage>
</organism>
<dbReference type="PROSITE" id="PS50878">
    <property type="entry name" value="RT_POL"/>
    <property type="match status" value="1"/>
</dbReference>
<dbReference type="SUPFAM" id="SSF52540">
    <property type="entry name" value="P-loop containing nucleoside triphosphate hydrolases"/>
    <property type="match status" value="2"/>
</dbReference>
<protein>
    <recommendedName>
        <fullName evidence="2">Reverse transcriptase domain-containing protein</fullName>
    </recommendedName>
</protein>
<dbReference type="InterPro" id="IPR027417">
    <property type="entry name" value="P-loop_NTPase"/>
</dbReference>
<feature type="compositionally biased region" description="Polar residues" evidence="1">
    <location>
        <begin position="1"/>
        <end position="11"/>
    </location>
</feature>
<evidence type="ECO:0000256" key="1">
    <source>
        <dbReference type="SAM" id="MobiDB-lite"/>
    </source>
</evidence>
<evidence type="ECO:0000313" key="3">
    <source>
        <dbReference type="EMBL" id="UYV60620.1"/>
    </source>
</evidence>
<dbReference type="InterPro" id="IPR000477">
    <property type="entry name" value="RT_dom"/>
</dbReference>
<evidence type="ECO:0000313" key="4">
    <source>
        <dbReference type="Proteomes" id="UP001235939"/>
    </source>
</evidence>
<accession>A0ABY6JYB3</accession>
<sequence length="468" mass="53792">MELPHTSSSTRSTKERPPCQSRTPSIIMDKTPPYPCRYCDVQHWYAQFPQYLRRQLDIKLQGTFELQNKRGLIDFNLLSDRQHGFRRSKSTITALTEIIKIALEHKTREYAAIIAVDISAAFDNAWWPALMKRLDEDGVQASMIKLLQSYFDNRRIRFRYSSTEINKKLSKGCPQGGPLSPTLWNILINEILINNLDDNCETIGYADDITLICWNKTPEQLRKTIDNVLRKINKWCESRSKLIKPVEELKILGVTIKNHRVRSKLDFTPHVNEMIIKVTRAKALEAQILTVTKVEHNILVPNISLATLDTNLPFILKRRQFPLRLALAMTINKVQGQTFDRVGLLLQAPVFTHGYLYWAFSRVRTLDSRKMPPHRLNLKDGAIVMLLINLNPKQALCNGIQTKVGHTVLVPFLSSILKRRQFPLRLAFAMTINKTQDQNFSRVGLLLTRACVYAWTALCGFFTCANFG</sequence>
<dbReference type="EMBL" id="CP092863">
    <property type="protein sequence ID" value="UYV60620.1"/>
    <property type="molecule type" value="Genomic_DNA"/>
</dbReference>
<feature type="region of interest" description="Disordered" evidence="1">
    <location>
        <begin position="1"/>
        <end position="26"/>
    </location>
</feature>
<dbReference type="SUPFAM" id="SSF56672">
    <property type="entry name" value="DNA/RNA polymerases"/>
    <property type="match status" value="1"/>
</dbReference>
<dbReference type="Pfam" id="PF00078">
    <property type="entry name" value="RVT_1"/>
    <property type="match status" value="1"/>
</dbReference>
<keyword evidence="4" id="KW-1185">Reference proteome</keyword>
<gene>
    <name evidence="3" type="ORF">LAZ67_1001681</name>
</gene>
<dbReference type="Proteomes" id="UP001235939">
    <property type="component" value="Chromosome 01"/>
</dbReference>
<dbReference type="InterPro" id="IPR043502">
    <property type="entry name" value="DNA/RNA_pol_sf"/>
</dbReference>
<evidence type="ECO:0000259" key="2">
    <source>
        <dbReference type="PROSITE" id="PS50878"/>
    </source>
</evidence>
<proteinExistence type="predicted"/>
<dbReference type="InterPro" id="IPR049163">
    <property type="entry name" value="Pif1-like_2B_dom"/>
</dbReference>
<dbReference type="Pfam" id="PF21530">
    <property type="entry name" value="Pif1_2B_dom"/>
    <property type="match status" value="1"/>
</dbReference>
<feature type="domain" description="Reverse transcriptase" evidence="2">
    <location>
        <begin position="39"/>
        <end position="256"/>
    </location>
</feature>